<evidence type="ECO:0000313" key="9">
    <source>
        <dbReference type="Proteomes" id="UP000436088"/>
    </source>
</evidence>
<dbReference type="GO" id="GO:0005524">
    <property type="term" value="F:ATP binding"/>
    <property type="evidence" value="ECO:0007669"/>
    <property type="project" value="UniProtKB-KW"/>
</dbReference>
<dbReference type="GO" id="GO:0048608">
    <property type="term" value="P:reproductive structure development"/>
    <property type="evidence" value="ECO:0007669"/>
    <property type="project" value="UniProtKB-ARBA"/>
</dbReference>
<gene>
    <name evidence="8" type="ORF">F3Y22_tig00110895pilonHSYRG00138</name>
</gene>
<evidence type="ECO:0000256" key="2">
    <source>
        <dbReference type="ARBA" id="ARBA00022741"/>
    </source>
</evidence>
<dbReference type="PRINTS" id="PR00987">
    <property type="entry name" value="TRNASYNTHGLU"/>
</dbReference>
<dbReference type="InterPro" id="IPR020061">
    <property type="entry name" value="Glu_tRNA_lig_a-bdl"/>
</dbReference>
<dbReference type="AlphaFoldDB" id="A0A6A2ZF94"/>
<evidence type="ECO:0000256" key="3">
    <source>
        <dbReference type="ARBA" id="ARBA00022840"/>
    </source>
</evidence>
<keyword evidence="3 6" id="KW-0067">ATP-binding</keyword>
<dbReference type="Gene3D" id="3.40.50.620">
    <property type="entry name" value="HUPs"/>
    <property type="match status" value="1"/>
</dbReference>
<dbReference type="InterPro" id="IPR049940">
    <property type="entry name" value="GluQ/Sye"/>
</dbReference>
<organism evidence="8 9">
    <name type="scientific">Hibiscus syriacus</name>
    <name type="common">Rose of Sharon</name>
    <dbReference type="NCBI Taxonomy" id="106335"/>
    <lineage>
        <taxon>Eukaryota</taxon>
        <taxon>Viridiplantae</taxon>
        <taxon>Streptophyta</taxon>
        <taxon>Embryophyta</taxon>
        <taxon>Tracheophyta</taxon>
        <taxon>Spermatophyta</taxon>
        <taxon>Magnoliopsida</taxon>
        <taxon>eudicotyledons</taxon>
        <taxon>Gunneridae</taxon>
        <taxon>Pentapetalae</taxon>
        <taxon>rosids</taxon>
        <taxon>malvids</taxon>
        <taxon>Malvales</taxon>
        <taxon>Malvaceae</taxon>
        <taxon>Malvoideae</taxon>
        <taxon>Hibiscus</taxon>
    </lineage>
</organism>
<dbReference type="GO" id="GO:0004818">
    <property type="term" value="F:glutamate-tRNA ligase activity"/>
    <property type="evidence" value="ECO:0007669"/>
    <property type="project" value="TreeGrafter"/>
</dbReference>
<dbReference type="PANTHER" id="PTHR43311:SF2">
    <property type="entry name" value="GLUTAMATE--TRNA LIGASE, MITOCHONDRIAL-RELATED"/>
    <property type="match status" value="1"/>
</dbReference>
<name>A0A6A2ZF94_HIBSY</name>
<evidence type="ECO:0000256" key="5">
    <source>
        <dbReference type="ARBA" id="ARBA00023146"/>
    </source>
</evidence>
<evidence type="ECO:0000313" key="8">
    <source>
        <dbReference type="EMBL" id="KAE8690353.1"/>
    </source>
</evidence>
<keyword evidence="5 6" id="KW-0030">Aminoacyl-tRNA synthetase</keyword>
<dbReference type="PROSITE" id="PS00178">
    <property type="entry name" value="AA_TRNA_LIGASE_I"/>
    <property type="match status" value="1"/>
</dbReference>
<evidence type="ECO:0000256" key="6">
    <source>
        <dbReference type="RuleBase" id="RU363037"/>
    </source>
</evidence>
<keyword evidence="1 6" id="KW-0436">Ligase</keyword>
<evidence type="ECO:0000256" key="4">
    <source>
        <dbReference type="ARBA" id="ARBA00022917"/>
    </source>
</evidence>
<dbReference type="EMBL" id="VEPZ02001152">
    <property type="protein sequence ID" value="KAE8690353.1"/>
    <property type="molecule type" value="Genomic_DNA"/>
</dbReference>
<dbReference type="InterPro" id="IPR020058">
    <property type="entry name" value="Glu/Gln-tRNA-synth_Ib_cat-dom"/>
</dbReference>
<comment type="caution">
    <text evidence="8">The sequence shown here is derived from an EMBL/GenBank/DDBJ whole genome shotgun (WGS) entry which is preliminary data.</text>
</comment>
<keyword evidence="9" id="KW-1185">Reference proteome</keyword>
<protein>
    <submittedName>
        <fullName evidence="8">Glutamate--tRNA ligase</fullName>
    </submittedName>
</protein>
<dbReference type="Gene3D" id="1.10.1160.10">
    <property type="entry name" value="Glutamyl-trna Synthetase, Domain 2"/>
    <property type="match status" value="1"/>
</dbReference>
<dbReference type="InterPro" id="IPR001412">
    <property type="entry name" value="aa-tRNA-synth_I_CS"/>
</dbReference>
<evidence type="ECO:0000259" key="7">
    <source>
        <dbReference type="Pfam" id="PF00749"/>
    </source>
</evidence>
<feature type="domain" description="Glutamyl/glutaminyl-tRNA synthetase class Ib catalytic" evidence="7">
    <location>
        <begin position="45"/>
        <end position="113"/>
    </location>
</feature>
<evidence type="ECO:0000256" key="1">
    <source>
        <dbReference type="ARBA" id="ARBA00022598"/>
    </source>
</evidence>
<proteinExistence type="inferred from homology"/>
<sequence>MAALVAGTPWMRIRVIPEFAPLLIFRCHFRRNFSVRASIDSNAPVRVRFAPSSTDNIHVGGARTALFNYLFARYKGGKLMLRIEDTDLERSSRESEEVVLRDLAWLGLDWDEGFGIPHAFLCPCFFDFAPYRSKLSKRHGATSVGQFRDMGYLPQAMVNYLALLAPQRKWRNVNVVLDHMHQLLSGDEGGSDSYQGSGALTMFQAMRHLVGSLANSYVGDSVKMPLTVQFAYLFLAAMSNHLCFV</sequence>
<dbReference type="PANTHER" id="PTHR43311">
    <property type="entry name" value="GLUTAMATE--TRNA LIGASE"/>
    <property type="match status" value="1"/>
</dbReference>
<keyword evidence="4 6" id="KW-0648">Protein biosynthesis</keyword>
<accession>A0A6A2ZF94</accession>
<dbReference type="InterPro" id="IPR014729">
    <property type="entry name" value="Rossmann-like_a/b/a_fold"/>
</dbReference>
<dbReference type="InterPro" id="IPR000924">
    <property type="entry name" value="Glu/Gln-tRNA-synth"/>
</dbReference>
<dbReference type="GO" id="GO:0005739">
    <property type="term" value="C:mitochondrion"/>
    <property type="evidence" value="ECO:0007669"/>
    <property type="project" value="TreeGrafter"/>
</dbReference>
<reference evidence="8" key="1">
    <citation type="submission" date="2019-09" db="EMBL/GenBank/DDBJ databases">
        <title>Draft genome information of white flower Hibiscus syriacus.</title>
        <authorList>
            <person name="Kim Y.-M."/>
        </authorList>
    </citation>
    <scope>NUCLEOTIDE SEQUENCE [LARGE SCALE GENOMIC DNA]</scope>
    <source>
        <strain evidence="8">YM2019G1</strain>
    </source>
</reference>
<keyword evidence="2 6" id="KW-0547">Nucleotide-binding</keyword>
<comment type="similarity">
    <text evidence="6">Belongs to the class-I aminoacyl-tRNA synthetase family.</text>
</comment>
<dbReference type="Proteomes" id="UP000436088">
    <property type="component" value="Unassembled WGS sequence"/>
</dbReference>
<dbReference type="SUPFAM" id="SSF52374">
    <property type="entry name" value="Nucleotidylyl transferase"/>
    <property type="match status" value="2"/>
</dbReference>
<dbReference type="GO" id="GO:0009791">
    <property type="term" value="P:post-embryonic development"/>
    <property type="evidence" value="ECO:0007669"/>
    <property type="project" value="UniProtKB-ARBA"/>
</dbReference>
<dbReference type="GO" id="GO:0006424">
    <property type="term" value="P:glutamyl-tRNA aminoacylation"/>
    <property type="evidence" value="ECO:0007669"/>
    <property type="project" value="TreeGrafter"/>
</dbReference>
<dbReference type="Pfam" id="PF00749">
    <property type="entry name" value="tRNA-synt_1c"/>
    <property type="match status" value="1"/>
</dbReference>